<feature type="non-terminal residue" evidence="1">
    <location>
        <position position="451"/>
    </location>
</feature>
<sequence length="451" mass="50359">WRHYKESTDSFEGDDVGTQGTSITWVDSVNQADDHEIVAEFNEHKKILRTYRNSGTGICYHTFASQAKTGWWAGWIKFVDTTSTNTLSLREGTTIIVQIRIIAQKFQYLAAPASYTDVGLAAVNDTWYFIYIQWYDAATDTFDLWIDNTQYQDGTNCPNNQTSGINRNYIAQATAGGVYIYLDAPISSLDSDERADNRTLDYKAQSYDDITSNLSLAEVSDEAYLTSTAIIKISKDLVTLSGLHILQLYDVNSDLRFEGNYFKKTTNAGLDIFTFHSLNKSNLKKPSTYTASSLDPSQILLNIFTAIGQAASNDARLQYYEEDDPSGSHSPTIINTPNREIIRRMAYHANRYAIFKPNGVFTLDADRVPSNGAYTISSTTGEIRGDPLIESFDSQINKVTVYGAFDPDRGIFFNGESVDTTAQGDGTGVLEYSKWYPDLRSDTDCTNRAVA</sequence>
<evidence type="ECO:0000313" key="1">
    <source>
        <dbReference type="EMBL" id="KKK97990.1"/>
    </source>
</evidence>
<feature type="non-terminal residue" evidence="1">
    <location>
        <position position="1"/>
    </location>
</feature>
<comment type="caution">
    <text evidence="1">The sequence shown here is derived from an EMBL/GenBank/DDBJ whole genome shotgun (WGS) entry which is preliminary data.</text>
</comment>
<dbReference type="AlphaFoldDB" id="A0A0F9AI74"/>
<dbReference type="EMBL" id="LAZR01045810">
    <property type="protein sequence ID" value="KKK97990.1"/>
    <property type="molecule type" value="Genomic_DNA"/>
</dbReference>
<name>A0A0F9AI74_9ZZZZ</name>
<protein>
    <submittedName>
        <fullName evidence="1">Uncharacterized protein</fullName>
    </submittedName>
</protein>
<reference evidence="1" key="1">
    <citation type="journal article" date="2015" name="Nature">
        <title>Complex archaea that bridge the gap between prokaryotes and eukaryotes.</title>
        <authorList>
            <person name="Spang A."/>
            <person name="Saw J.H."/>
            <person name="Jorgensen S.L."/>
            <person name="Zaremba-Niedzwiedzka K."/>
            <person name="Martijn J."/>
            <person name="Lind A.E."/>
            <person name="van Eijk R."/>
            <person name="Schleper C."/>
            <person name="Guy L."/>
            <person name="Ettema T.J."/>
        </authorList>
    </citation>
    <scope>NUCLEOTIDE SEQUENCE</scope>
</reference>
<organism evidence="1">
    <name type="scientific">marine sediment metagenome</name>
    <dbReference type="NCBI Taxonomy" id="412755"/>
    <lineage>
        <taxon>unclassified sequences</taxon>
        <taxon>metagenomes</taxon>
        <taxon>ecological metagenomes</taxon>
    </lineage>
</organism>
<accession>A0A0F9AI74</accession>
<gene>
    <name evidence="1" type="ORF">LCGC14_2647230</name>
</gene>
<proteinExistence type="predicted"/>